<evidence type="ECO:0000256" key="2">
    <source>
        <dbReference type="PROSITE-ProRule" id="PRU00335"/>
    </source>
</evidence>
<feature type="DNA-binding region" description="H-T-H motif" evidence="2">
    <location>
        <begin position="53"/>
        <end position="72"/>
    </location>
</feature>
<dbReference type="SUPFAM" id="SSF46689">
    <property type="entry name" value="Homeodomain-like"/>
    <property type="match status" value="1"/>
</dbReference>
<organism evidence="5 6">
    <name type="scientific">Cnuibacter physcomitrellae</name>
    <dbReference type="NCBI Taxonomy" id="1619308"/>
    <lineage>
        <taxon>Bacteria</taxon>
        <taxon>Bacillati</taxon>
        <taxon>Actinomycetota</taxon>
        <taxon>Actinomycetes</taxon>
        <taxon>Micrococcales</taxon>
        <taxon>Microbacteriaceae</taxon>
        <taxon>Cnuibacter</taxon>
    </lineage>
</organism>
<dbReference type="STRING" id="1619308.B5808_16390"/>
<dbReference type="KEGG" id="cphy:B5808_16390"/>
<dbReference type="GO" id="GO:0000976">
    <property type="term" value="F:transcription cis-regulatory region binding"/>
    <property type="evidence" value="ECO:0007669"/>
    <property type="project" value="TreeGrafter"/>
</dbReference>
<keyword evidence="6" id="KW-1185">Reference proteome</keyword>
<feature type="compositionally biased region" description="Low complexity" evidence="3">
    <location>
        <begin position="9"/>
        <end position="23"/>
    </location>
</feature>
<reference evidence="5 6" key="1">
    <citation type="submission" date="2017-04" db="EMBL/GenBank/DDBJ databases">
        <authorList>
            <person name="Afonso C.L."/>
            <person name="Miller P.J."/>
            <person name="Scott M.A."/>
            <person name="Spackman E."/>
            <person name="Goraichik I."/>
            <person name="Dimitrov K.M."/>
            <person name="Suarez D.L."/>
            <person name="Swayne D.E."/>
        </authorList>
    </citation>
    <scope>NUCLEOTIDE SEQUENCE [LARGE SCALE GENOMIC DNA]</scope>
    <source>
        <strain evidence="6">XA(T)</strain>
    </source>
</reference>
<dbReference type="EMBL" id="CP020715">
    <property type="protein sequence ID" value="ARJ06624.1"/>
    <property type="molecule type" value="Genomic_DNA"/>
</dbReference>
<dbReference type="GO" id="GO:0003700">
    <property type="term" value="F:DNA-binding transcription factor activity"/>
    <property type="evidence" value="ECO:0007669"/>
    <property type="project" value="TreeGrafter"/>
</dbReference>
<feature type="region of interest" description="Disordered" evidence="3">
    <location>
        <begin position="1"/>
        <end position="29"/>
    </location>
</feature>
<evidence type="ECO:0000256" key="3">
    <source>
        <dbReference type="SAM" id="MobiDB-lite"/>
    </source>
</evidence>
<dbReference type="InterPro" id="IPR009057">
    <property type="entry name" value="Homeodomain-like_sf"/>
</dbReference>
<evidence type="ECO:0000313" key="5">
    <source>
        <dbReference type="EMBL" id="ARJ06624.1"/>
    </source>
</evidence>
<dbReference type="InterPro" id="IPR036271">
    <property type="entry name" value="Tet_transcr_reg_TetR-rel_C_sf"/>
</dbReference>
<dbReference type="AlphaFoldDB" id="A0A1X9LN50"/>
<gene>
    <name evidence="5" type="ORF">B5808_16390</name>
</gene>
<dbReference type="PROSITE" id="PS50977">
    <property type="entry name" value="HTH_TETR_2"/>
    <property type="match status" value="1"/>
</dbReference>
<dbReference type="InterPro" id="IPR050109">
    <property type="entry name" value="HTH-type_TetR-like_transc_reg"/>
</dbReference>
<sequence length="231" mass="24121">MAVVPTLTPPSSRAPHGARAPRAPRAPRKDALENRAAILDAAAAVFRRDPEAAIDAVAAEAGLSRRAVYGHFSSRDDLLAELLERGGRRISDALTGVRHDDPRIHLALIGGALYGQVAEVKVLASSLLHSPLEQLAGGALQPVRRSVREAVVRGAGAGDFRDDLDPEALARLVEDAAIAVLDEAVRSELAHDEARRLVMSVGLSVAGLAWREAVDVADAAIALMPTAGGAA</sequence>
<dbReference type="InterPro" id="IPR001647">
    <property type="entry name" value="HTH_TetR"/>
</dbReference>
<dbReference type="Proteomes" id="UP000192775">
    <property type="component" value="Chromosome"/>
</dbReference>
<keyword evidence="1 2" id="KW-0238">DNA-binding</keyword>
<evidence type="ECO:0000259" key="4">
    <source>
        <dbReference type="PROSITE" id="PS50977"/>
    </source>
</evidence>
<dbReference type="Gene3D" id="1.10.357.10">
    <property type="entry name" value="Tetracycline Repressor, domain 2"/>
    <property type="match status" value="1"/>
</dbReference>
<dbReference type="PANTHER" id="PTHR30055:SF209">
    <property type="entry name" value="POSSIBLE TRANSCRIPTIONAL REGULATORY PROTEIN (PROBABLY TETR-FAMILY)"/>
    <property type="match status" value="1"/>
</dbReference>
<evidence type="ECO:0000256" key="1">
    <source>
        <dbReference type="ARBA" id="ARBA00023125"/>
    </source>
</evidence>
<evidence type="ECO:0000313" key="6">
    <source>
        <dbReference type="Proteomes" id="UP000192775"/>
    </source>
</evidence>
<dbReference type="SUPFAM" id="SSF48498">
    <property type="entry name" value="Tetracyclin repressor-like, C-terminal domain"/>
    <property type="match status" value="1"/>
</dbReference>
<name>A0A1X9LN50_9MICO</name>
<proteinExistence type="predicted"/>
<feature type="domain" description="HTH tetR-type" evidence="4">
    <location>
        <begin position="32"/>
        <end position="90"/>
    </location>
</feature>
<dbReference type="Pfam" id="PF00440">
    <property type="entry name" value="TetR_N"/>
    <property type="match status" value="1"/>
</dbReference>
<accession>A0A1X9LN50</accession>
<dbReference type="PANTHER" id="PTHR30055">
    <property type="entry name" value="HTH-TYPE TRANSCRIPTIONAL REGULATOR RUTR"/>
    <property type="match status" value="1"/>
</dbReference>
<protein>
    <recommendedName>
        <fullName evidence="4">HTH tetR-type domain-containing protein</fullName>
    </recommendedName>
</protein>